<keyword evidence="2" id="KW-1185">Reference proteome</keyword>
<name>A0ABS9CSA1_9FIRM</name>
<evidence type="ECO:0000313" key="2">
    <source>
        <dbReference type="Proteomes" id="UP001299220"/>
    </source>
</evidence>
<dbReference type="RefSeq" id="WP_235323845.1">
    <property type="nucleotide sequence ID" value="NZ_JAFBIT010000002.1"/>
</dbReference>
<organism evidence="1 2">
    <name type="scientific">Anaeromassilibacillus senegalensis</name>
    <dbReference type="NCBI Taxonomy" id="1673717"/>
    <lineage>
        <taxon>Bacteria</taxon>
        <taxon>Bacillati</taxon>
        <taxon>Bacillota</taxon>
        <taxon>Clostridia</taxon>
        <taxon>Eubacteriales</taxon>
        <taxon>Acutalibacteraceae</taxon>
        <taxon>Anaeromassilibacillus</taxon>
    </lineage>
</organism>
<dbReference type="Proteomes" id="UP001299220">
    <property type="component" value="Unassembled WGS sequence"/>
</dbReference>
<protein>
    <submittedName>
        <fullName evidence="1">Uncharacterized protein</fullName>
    </submittedName>
</protein>
<dbReference type="EMBL" id="JAFBIT010000002">
    <property type="protein sequence ID" value="MCF2652819.1"/>
    <property type="molecule type" value="Genomic_DNA"/>
</dbReference>
<comment type="caution">
    <text evidence="1">The sequence shown here is derived from an EMBL/GenBank/DDBJ whole genome shotgun (WGS) entry which is preliminary data.</text>
</comment>
<reference evidence="1 2" key="1">
    <citation type="submission" date="2020-12" db="EMBL/GenBank/DDBJ databases">
        <title>Whole genome sequences of gut porcine anaerobes.</title>
        <authorList>
            <person name="Kubasova T."/>
            <person name="Jahodarova E."/>
            <person name="Rychlik I."/>
        </authorList>
    </citation>
    <scope>NUCLEOTIDE SEQUENCE [LARGE SCALE GENOMIC DNA]</scope>
    <source>
        <strain evidence="1 2">An867</strain>
    </source>
</reference>
<accession>A0ABS9CSA1</accession>
<sequence>MKKRSAVICGLITLLLLTVIAVCAVLLNRTEQSAGGMKLEKNTVSWEQEMKSANEAADIQIPYYSDIYMQGGSDEIEMYLVNPKENDCYFSDLFFTAKCPPIPVH</sequence>
<evidence type="ECO:0000313" key="1">
    <source>
        <dbReference type="EMBL" id="MCF2652819.1"/>
    </source>
</evidence>
<proteinExistence type="predicted"/>
<gene>
    <name evidence="1" type="ORF">JQM67_09395</name>
</gene>